<dbReference type="SUPFAM" id="SSF53850">
    <property type="entry name" value="Periplasmic binding protein-like II"/>
    <property type="match status" value="1"/>
</dbReference>
<reference evidence="6 7" key="1">
    <citation type="submission" date="2018-06" db="EMBL/GenBank/DDBJ databases">
        <title>Streptacidiphilus pinicola sp. nov., isolated from pine grove soil.</title>
        <authorList>
            <person name="Roh S.G."/>
            <person name="Park S."/>
            <person name="Kim M.-K."/>
            <person name="Yun B.-R."/>
            <person name="Park J."/>
            <person name="Kim M.J."/>
            <person name="Kim Y.S."/>
            <person name="Kim S.B."/>
        </authorList>
    </citation>
    <scope>NUCLEOTIDE SEQUENCE [LARGE SCALE GENOMIC DNA]</scope>
    <source>
        <strain evidence="6 7">MMS16-CNU450</strain>
    </source>
</reference>
<dbReference type="InterPro" id="IPR030678">
    <property type="entry name" value="Peptide/Ni-bd"/>
</dbReference>
<comment type="similarity">
    <text evidence="2">Belongs to the bacterial solute-binding protein 5 family.</text>
</comment>
<evidence type="ECO:0000256" key="3">
    <source>
        <dbReference type="ARBA" id="ARBA00022448"/>
    </source>
</evidence>
<evidence type="ECO:0000313" key="7">
    <source>
        <dbReference type="Proteomes" id="UP000248889"/>
    </source>
</evidence>
<dbReference type="Gene3D" id="3.10.105.10">
    <property type="entry name" value="Dipeptide-binding Protein, Domain 3"/>
    <property type="match status" value="1"/>
</dbReference>
<evidence type="ECO:0000256" key="1">
    <source>
        <dbReference type="ARBA" id="ARBA00004196"/>
    </source>
</evidence>
<dbReference type="EMBL" id="QKYN01000209">
    <property type="protein sequence ID" value="RAG80648.1"/>
    <property type="molecule type" value="Genomic_DNA"/>
</dbReference>
<sequence length="665" mass="71067">MCWPCRRWPPWSRDRARRCGPRSKVWTPLCCAACSRKSNYLLTPNRKYPPTLPQTRRGLRSFSEPWVSAECVFRAIVWQATDHSTSRDPGCTPVSGAWCRGTATNPSAPARRFELMSALKRIAALSCVGLIATTTACGSSKSSGPVAGVPSVVIKVGSATPYSTLDPAQAYDTGAWTMFYNVYQSLLSYPPGANTPQPDAAQSCAFTDAPTNETYKCTLRPGLKFSNGDPLDANAVKFSIERVLQINDPNGAVSILSTIKSVDAPSSSDVVFQLKSPDATLPDKLTSGVASIVDPNVFSATKEAASDFTGVVGSGRYKIDSVDFTGTGKNKAPSEVKMSLNPNYQGNPGFQGTVGTARNSGIDLKYFSSQSDAKAALDSKAVDVVVQDLNASDIVNMQQSQQLGTGLQVSSGPGGTVRLMSLNTVSGPMSNVAVRRAVASLIDRDAIVATAFQHTYSPAYTIVPSSIANASSSFANEYGRTPESAAHVKADLQRANVSLPVHFTLSYGKGDANKEQEVMMIKKELEQSGLFKVTLKDYPGYNAMQGAILKTHNFDAFMVAWSADYLNVDDFVNPLVGPDNAMYNGWKGSDASEVAGLITQGVAQKGEAAASTYKKIQGYVAKDVPLIPIWENSQYAAAQSDITGVPLTLDSSGIARWWMIGKTSS</sequence>
<comment type="caution">
    <text evidence="6">The sequence shown here is derived from an EMBL/GenBank/DDBJ whole genome shotgun (WGS) entry which is preliminary data.</text>
</comment>
<proteinExistence type="inferred from homology"/>
<dbReference type="PANTHER" id="PTHR30290:SF10">
    <property type="entry name" value="PERIPLASMIC OLIGOPEPTIDE-BINDING PROTEIN-RELATED"/>
    <property type="match status" value="1"/>
</dbReference>
<dbReference type="Pfam" id="PF00496">
    <property type="entry name" value="SBP_bac_5"/>
    <property type="match status" value="1"/>
</dbReference>
<dbReference type="PIRSF" id="PIRSF002741">
    <property type="entry name" value="MppA"/>
    <property type="match status" value="1"/>
</dbReference>
<dbReference type="GO" id="GO:0042597">
    <property type="term" value="C:periplasmic space"/>
    <property type="evidence" value="ECO:0007669"/>
    <property type="project" value="UniProtKB-ARBA"/>
</dbReference>
<accession>A0A2X0J043</accession>
<dbReference type="PANTHER" id="PTHR30290">
    <property type="entry name" value="PERIPLASMIC BINDING COMPONENT OF ABC TRANSPORTER"/>
    <property type="match status" value="1"/>
</dbReference>
<evidence type="ECO:0000256" key="2">
    <source>
        <dbReference type="ARBA" id="ARBA00005695"/>
    </source>
</evidence>
<dbReference type="GO" id="GO:0030313">
    <property type="term" value="C:cell envelope"/>
    <property type="evidence" value="ECO:0007669"/>
    <property type="project" value="UniProtKB-SubCell"/>
</dbReference>
<dbReference type="InterPro" id="IPR039424">
    <property type="entry name" value="SBP_5"/>
</dbReference>
<dbReference type="Proteomes" id="UP000248889">
    <property type="component" value="Unassembled WGS sequence"/>
</dbReference>
<evidence type="ECO:0000259" key="5">
    <source>
        <dbReference type="Pfam" id="PF00496"/>
    </source>
</evidence>
<dbReference type="InterPro" id="IPR000914">
    <property type="entry name" value="SBP_5_dom"/>
</dbReference>
<protein>
    <recommendedName>
        <fullName evidence="5">Solute-binding protein family 5 domain-containing protein</fullName>
    </recommendedName>
</protein>
<evidence type="ECO:0000256" key="4">
    <source>
        <dbReference type="ARBA" id="ARBA00022729"/>
    </source>
</evidence>
<name>A0A2X0J043_9ACTN</name>
<dbReference type="AlphaFoldDB" id="A0A2X0J043"/>
<dbReference type="GO" id="GO:0015833">
    <property type="term" value="P:peptide transport"/>
    <property type="evidence" value="ECO:0007669"/>
    <property type="project" value="TreeGrafter"/>
</dbReference>
<feature type="domain" description="Solute-binding protein family 5" evidence="5">
    <location>
        <begin position="196"/>
        <end position="581"/>
    </location>
</feature>
<dbReference type="OrthoDB" id="9801912at2"/>
<comment type="subcellular location">
    <subcellularLocation>
        <location evidence="1">Cell envelope</location>
    </subcellularLocation>
</comment>
<organism evidence="6 7">
    <name type="scientific">Streptacidiphilus pinicola</name>
    <dbReference type="NCBI Taxonomy" id="2219663"/>
    <lineage>
        <taxon>Bacteria</taxon>
        <taxon>Bacillati</taxon>
        <taxon>Actinomycetota</taxon>
        <taxon>Actinomycetes</taxon>
        <taxon>Kitasatosporales</taxon>
        <taxon>Streptomycetaceae</taxon>
        <taxon>Streptacidiphilus</taxon>
    </lineage>
</organism>
<keyword evidence="7" id="KW-1185">Reference proteome</keyword>
<dbReference type="GO" id="GO:1904680">
    <property type="term" value="F:peptide transmembrane transporter activity"/>
    <property type="evidence" value="ECO:0007669"/>
    <property type="project" value="TreeGrafter"/>
</dbReference>
<evidence type="ECO:0000313" key="6">
    <source>
        <dbReference type="EMBL" id="RAG80648.1"/>
    </source>
</evidence>
<dbReference type="Gene3D" id="3.40.190.10">
    <property type="entry name" value="Periplasmic binding protein-like II"/>
    <property type="match status" value="1"/>
</dbReference>
<keyword evidence="3" id="KW-0813">Transport</keyword>
<dbReference type="GO" id="GO:0043190">
    <property type="term" value="C:ATP-binding cassette (ABC) transporter complex"/>
    <property type="evidence" value="ECO:0007669"/>
    <property type="project" value="InterPro"/>
</dbReference>
<keyword evidence="4" id="KW-0732">Signal</keyword>
<gene>
    <name evidence="6" type="ORF">DN069_37000</name>
</gene>
<dbReference type="Gene3D" id="3.90.76.10">
    <property type="entry name" value="Dipeptide-binding Protein, Domain 1"/>
    <property type="match status" value="1"/>
</dbReference>